<evidence type="ECO:0000313" key="2">
    <source>
        <dbReference type="Proteomes" id="UP000184071"/>
    </source>
</evidence>
<dbReference type="STRING" id="370979.SAMN05443663_102349"/>
<keyword evidence="2" id="KW-1185">Reference proteome</keyword>
<dbReference type="EMBL" id="FQWC01000002">
    <property type="protein sequence ID" value="SHG25791.1"/>
    <property type="molecule type" value="Genomic_DNA"/>
</dbReference>
<dbReference type="AlphaFoldDB" id="A0A1M5IC05"/>
<proteinExistence type="predicted"/>
<name>A0A1M5IC05_9FLAO</name>
<reference evidence="2" key="1">
    <citation type="submission" date="2016-11" db="EMBL/GenBank/DDBJ databases">
        <authorList>
            <person name="Varghese N."/>
            <person name="Submissions S."/>
        </authorList>
    </citation>
    <scope>NUCLEOTIDE SEQUENCE [LARGE SCALE GENOMIC DNA]</scope>
    <source>
        <strain evidence="2">DSM 17963</strain>
    </source>
</reference>
<sequence length="38" mass="4531">MNFKKSFIIHGYKQKTPAFSTGVLRTLKKSEIYFTSWF</sequence>
<protein>
    <submittedName>
        <fullName evidence="1">Uncharacterized protein</fullName>
    </submittedName>
</protein>
<accession>A0A1M5IC05</accession>
<organism evidence="1 2">
    <name type="scientific">Flavobacterium defluvii</name>
    <dbReference type="NCBI Taxonomy" id="370979"/>
    <lineage>
        <taxon>Bacteria</taxon>
        <taxon>Pseudomonadati</taxon>
        <taxon>Bacteroidota</taxon>
        <taxon>Flavobacteriia</taxon>
        <taxon>Flavobacteriales</taxon>
        <taxon>Flavobacteriaceae</taxon>
        <taxon>Flavobacterium</taxon>
    </lineage>
</organism>
<gene>
    <name evidence="1" type="ORF">SAMN05443663_102349</name>
</gene>
<dbReference type="Proteomes" id="UP000184071">
    <property type="component" value="Unassembled WGS sequence"/>
</dbReference>
<evidence type="ECO:0000313" key="1">
    <source>
        <dbReference type="EMBL" id="SHG25791.1"/>
    </source>
</evidence>